<keyword evidence="3" id="KW-1185">Reference proteome</keyword>
<gene>
    <name evidence="2" type="ORF">H0I76_16285</name>
</gene>
<dbReference type="PANTHER" id="PTHR23131">
    <property type="entry name" value="ENDORIBONUCLEASE LACTB2"/>
    <property type="match status" value="1"/>
</dbReference>
<dbReference type="AlphaFoldDB" id="A0A8J7M8U2"/>
<protein>
    <submittedName>
        <fullName evidence="2">MBL fold metallo-hydrolase</fullName>
    </submittedName>
</protein>
<dbReference type="SUPFAM" id="SSF56281">
    <property type="entry name" value="Metallo-hydrolase/oxidoreductase"/>
    <property type="match status" value="1"/>
</dbReference>
<comment type="caution">
    <text evidence="2">The sequence shown here is derived from an EMBL/GenBank/DDBJ whole genome shotgun (WGS) entry which is preliminary data.</text>
</comment>
<accession>A0A8J7M8U2</accession>
<dbReference type="Proteomes" id="UP000655420">
    <property type="component" value="Unassembled WGS sequence"/>
</dbReference>
<evidence type="ECO:0000259" key="1">
    <source>
        <dbReference type="SMART" id="SM00849"/>
    </source>
</evidence>
<name>A0A8J7M8U2_9RHOB</name>
<dbReference type="Gene3D" id="1.10.10.10">
    <property type="entry name" value="Winged helix-like DNA-binding domain superfamily/Winged helix DNA-binding domain"/>
    <property type="match status" value="1"/>
</dbReference>
<dbReference type="PANTHER" id="PTHR23131:SF4">
    <property type="entry name" value="METALLO-BETA-LACTAMASE SUPERFAMILY POTEIN"/>
    <property type="match status" value="1"/>
</dbReference>
<dbReference type="Gene3D" id="3.60.15.10">
    <property type="entry name" value="Ribonuclease Z/Hydroxyacylglutathione hydrolase-like"/>
    <property type="match status" value="1"/>
</dbReference>
<dbReference type="EMBL" id="JAEHHL010000010">
    <property type="protein sequence ID" value="MBK0400759.1"/>
    <property type="molecule type" value="Genomic_DNA"/>
</dbReference>
<evidence type="ECO:0000313" key="2">
    <source>
        <dbReference type="EMBL" id="MBK0400759.1"/>
    </source>
</evidence>
<feature type="domain" description="Metallo-beta-lactamase" evidence="1">
    <location>
        <begin position="46"/>
        <end position="263"/>
    </location>
</feature>
<dbReference type="Pfam" id="PF00753">
    <property type="entry name" value="Lactamase_B"/>
    <property type="match status" value="1"/>
</dbReference>
<dbReference type="InterPro" id="IPR048933">
    <property type="entry name" value="B_lactamase-like_C"/>
</dbReference>
<dbReference type="RefSeq" id="WP_200612202.1">
    <property type="nucleotide sequence ID" value="NZ_JAEHHL010000010.1"/>
</dbReference>
<proteinExistence type="predicted"/>
<dbReference type="InterPro" id="IPR036866">
    <property type="entry name" value="RibonucZ/Hydroxyglut_hydro"/>
</dbReference>
<dbReference type="Pfam" id="PF21221">
    <property type="entry name" value="B_lactamase-like_C"/>
    <property type="match status" value="1"/>
</dbReference>
<dbReference type="InterPro" id="IPR036388">
    <property type="entry name" value="WH-like_DNA-bd_sf"/>
</dbReference>
<dbReference type="SMART" id="SM00849">
    <property type="entry name" value="Lactamase_B"/>
    <property type="match status" value="1"/>
</dbReference>
<organism evidence="2 3">
    <name type="scientific">Thermohalobaculum xanthum</name>
    <dbReference type="NCBI Taxonomy" id="2753746"/>
    <lineage>
        <taxon>Bacteria</taxon>
        <taxon>Pseudomonadati</taxon>
        <taxon>Pseudomonadota</taxon>
        <taxon>Alphaproteobacteria</taxon>
        <taxon>Rhodobacterales</taxon>
        <taxon>Paracoccaceae</taxon>
        <taxon>Thermohalobaculum</taxon>
    </lineage>
</organism>
<evidence type="ECO:0000313" key="3">
    <source>
        <dbReference type="Proteomes" id="UP000655420"/>
    </source>
</evidence>
<reference evidence="2" key="1">
    <citation type="submission" date="2020-12" db="EMBL/GenBank/DDBJ databases">
        <title>Bacterial taxonomy.</title>
        <authorList>
            <person name="Pan X."/>
        </authorList>
    </citation>
    <scope>NUCLEOTIDE SEQUENCE</scope>
    <source>
        <strain evidence="2">M0105</strain>
    </source>
</reference>
<dbReference type="InterPro" id="IPR001279">
    <property type="entry name" value="Metallo-B-lactamas"/>
</dbReference>
<sequence length="351" mass="38045">MTAPAAAARAGGIRHPWPDPPAAGEITEIAPGILWARLPLPMALDHVNVYALDDADGWTLVDTGLDWSRGRAAMAALRSGPLGGRRVARVILTHHHPDHVGLAGPLAEEGAEILATRVAWLTGRMLTLDRQERPTAAQIAFRRRAGVTGAALEAYAAERPFNFADCVAPLPLGYRRLTGESVIEAAGRAWRVHIGEGHAPQHATLWSEDGLVLAGDQILPGISPNIGVHPTEPDADPLAGWLESCRRFLALAEVADPLVLPGHGLPFMGAAFRLRQLIDNHEHALARILAALERRACTATELFPEIFKREIREREFGLALVEAVAHVNHLLHAGRVSRYADEDGAWRYRPA</sequence>
<dbReference type="InterPro" id="IPR050662">
    <property type="entry name" value="Sec-metab_biosynth-thioest"/>
</dbReference>